<comment type="caution">
    <text evidence="5">The sequence shown here is derived from an EMBL/GenBank/DDBJ whole genome shotgun (WGS) entry which is preliminary data.</text>
</comment>
<dbReference type="RefSeq" id="WP_002326593.1">
    <property type="nucleotide sequence ID" value="NZ_CAMRQG010000181.1"/>
</dbReference>
<dbReference type="CDD" id="cd06267">
    <property type="entry name" value="PBP1_LacI_sugar_binding-like"/>
    <property type="match status" value="1"/>
</dbReference>
<dbReference type="InterPro" id="IPR046335">
    <property type="entry name" value="LacI/GalR-like_sensor"/>
</dbReference>
<keyword evidence="2" id="KW-0238">DNA-binding</keyword>
<dbReference type="GO" id="GO:0003700">
    <property type="term" value="F:DNA-binding transcription factor activity"/>
    <property type="evidence" value="ECO:0007669"/>
    <property type="project" value="TreeGrafter"/>
</dbReference>
<feature type="domain" description="HTH lacI-type" evidence="4">
    <location>
        <begin position="7"/>
        <end position="61"/>
    </location>
</feature>
<dbReference type="PROSITE" id="PS50932">
    <property type="entry name" value="HTH_LACI_2"/>
    <property type="match status" value="1"/>
</dbReference>
<dbReference type="Pfam" id="PF13377">
    <property type="entry name" value="Peripla_BP_3"/>
    <property type="match status" value="1"/>
</dbReference>
<dbReference type="PROSITE" id="PS00356">
    <property type="entry name" value="HTH_LACI_1"/>
    <property type="match status" value="1"/>
</dbReference>
<protein>
    <submittedName>
        <fullName evidence="5">LacI family transcriptional regulator</fullName>
    </submittedName>
</protein>
<evidence type="ECO:0000313" key="6">
    <source>
        <dbReference type="Proteomes" id="UP000289562"/>
    </source>
</evidence>
<dbReference type="InterPro" id="IPR000843">
    <property type="entry name" value="HTH_LacI"/>
</dbReference>
<dbReference type="CDD" id="cd01392">
    <property type="entry name" value="HTH_LacI"/>
    <property type="match status" value="1"/>
</dbReference>
<accession>A0AB37VRW8</accession>
<keyword evidence="1" id="KW-0805">Transcription regulation</keyword>
<reference evidence="5 6" key="1">
    <citation type="submission" date="2017-12" db="EMBL/GenBank/DDBJ databases">
        <title>A pool of 800 enterococci isolated from chicken carcass rinse samples from New Zealand.</title>
        <authorList>
            <person name="Zhang J."/>
            <person name="Rogers L."/>
            <person name="Midwinter A."/>
            <person name="French N."/>
        </authorList>
    </citation>
    <scope>NUCLEOTIDE SEQUENCE [LARGE SCALE GENOMIC DNA]</scope>
    <source>
        <strain evidence="5 6">EN697</strain>
    </source>
</reference>
<dbReference type="PANTHER" id="PTHR30146">
    <property type="entry name" value="LACI-RELATED TRANSCRIPTIONAL REPRESSOR"/>
    <property type="match status" value="1"/>
</dbReference>
<evidence type="ECO:0000256" key="3">
    <source>
        <dbReference type="ARBA" id="ARBA00023163"/>
    </source>
</evidence>
<proteinExistence type="predicted"/>
<name>A0AB37VRW8_ENTFC</name>
<evidence type="ECO:0000256" key="2">
    <source>
        <dbReference type="ARBA" id="ARBA00023125"/>
    </source>
</evidence>
<dbReference type="GO" id="GO:0000976">
    <property type="term" value="F:transcription cis-regulatory region binding"/>
    <property type="evidence" value="ECO:0007669"/>
    <property type="project" value="TreeGrafter"/>
</dbReference>
<dbReference type="InterPro" id="IPR028082">
    <property type="entry name" value="Peripla_BP_I"/>
</dbReference>
<sequence>MTKKNRVTIRDVAQAAGVSISTVSKALNSLDGVSPETRVEIQNIASRLNYVPNLMGKQLKSGKTKMIGVYTNRISGPYFNSLIDEIAFESKLHGYGLNVIVSDERDVIMSSLLGNFVDGAIVVEDVLNQKDIETINSNGVATVFINRIVADKKVGSVAFDSFEKGYLAGNYLLNLGHKKIGYVNGVDDIYDNDQRFQGFKAALSKVGLTYNEDFTIAGNFVEEDAYANTLAFIDNQPAELPSAFLAANDMSAVGLIKALTEKNYSVPEDFSVVGFDDVEVLKYFKPSLTTIHNSTKEQGKKAIEHLLEMMGGKSVGRVIEVKGTLMIRETAIEYTGE</sequence>
<keyword evidence="3" id="KW-0804">Transcription</keyword>
<dbReference type="Gene3D" id="1.10.260.40">
    <property type="entry name" value="lambda repressor-like DNA-binding domains"/>
    <property type="match status" value="1"/>
</dbReference>
<dbReference type="Gene3D" id="3.40.50.2300">
    <property type="match status" value="2"/>
</dbReference>
<dbReference type="PANTHER" id="PTHR30146:SF109">
    <property type="entry name" value="HTH-TYPE TRANSCRIPTIONAL REGULATOR GALS"/>
    <property type="match status" value="1"/>
</dbReference>
<organism evidence="5 6">
    <name type="scientific">Enterococcus faecium</name>
    <name type="common">Streptococcus faecium</name>
    <dbReference type="NCBI Taxonomy" id="1352"/>
    <lineage>
        <taxon>Bacteria</taxon>
        <taxon>Bacillati</taxon>
        <taxon>Bacillota</taxon>
        <taxon>Bacilli</taxon>
        <taxon>Lactobacillales</taxon>
        <taxon>Enterococcaceae</taxon>
        <taxon>Enterococcus</taxon>
    </lineage>
</organism>
<evidence type="ECO:0000313" key="5">
    <source>
        <dbReference type="EMBL" id="RXU82760.1"/>
    </source>
</evidence>
<dbReference type="Proteomes" id="UP000289562">
    <property type="component" value="Unassembled WGS sequence"/>
</dbReference>
<evidence type="ECO:0000259" key="4">
    <source>
        <dbReference type="PROSITE" id="PS50932"/>
    </source>
</evidence>
<dbReference type="SUPFAM" id="SSF47413">
    <property type="entry name" value="lambda repressor-like DNA-binding domains"/>
    <property type="match status" value="1"/>
</dbReference>
<dbReference type="AlphaFoldDB" id="A0AB37VRW8"/>
<dbReference type="InterPro" id="IPR010982">
    <property type="entry name" value="Lambda_DNA-bd_dom_sf"/>
</dbReference>
<gene>
    <name evidence="5" type="ORF">CYQ77_13710</name>
</gene>
<dbReference type="Pfam" id="PF00356">
    <property type="entry name" value="LacI"/>
    <property type="match status" value="1"/>
</dbReference>
<dbReference type="EMBL" id="PJVH01000095">
    <property type="protein sequence ID" value="RXU82760.1"/>
    <property type="molecule type" value="Genomic_DNA"/>
</dbReference>
<evidence type="ECO:0000256" key="1">
    <source>
        <dbReference type="ARBA" id="ARBA00023015"/>
    </source>
</evidence>
<dbReference type="SMART" id="SM00354">
    <property type="entry name" value="HTH_LACI"/>
    <property type="match status" value="1"/>
</dbReference>
<dbReference type="PRINTS" id="PR00036">
    <property type="entry name" value="HTHLACI"/>
</dbReference>
<dbReference type="SUPFAM" id="SSF53822">
    <property type="entry name" value="Periplasmic binding protein-like I"/>
    <property type="match status" value="1"/>
</dbReference>